<sequence length="533" mass="59183">MAQVLSIREICFEICLQLKSSPAHPVLHPGPWMGDLLHLALCSRSIAEEAMRVLWMVIHDAEPLLRLLPGLESTSVVVGGDQDWLPPFEMKTYRVIRPLQKDDWTRFDAYSRYIRHFHLQSVSSLAVDPDIFRILSHYELTPLFPSLVNPDWSNEFRRQAAPIREIIPQIMPFLGPLLRKLTVGVHASSWNESHDDLTAFLHMIPQRCPSLETFGFSGFSHHPLISLSFLGQFQKLQRLCLGSDDGGWSPPMDAALLCSLSKLPKLLELSHITVFGADNMPSLIKPGFPSLKTLTIDSGDLRGVELVLKMLSPTLQHCSVGSAHGGTYNEYLACLGHISSKGEFLESFEFGCIIAPIPPPTEEAVSSIVQAIFTLKLPRVRALELSQGWEEDCVGIISPSDVEQCSLIWPQFKSFIMTTSFASFTLHSLSTFASQCRSLKRLVLDVLDVTATDATALPHGIPVLSHGLQYLSIFSLEGVIHPAPLAGMLDRMFPHVYANSSIVNDDVGLLISTLQTARRDQEQRMKLTSLAGC</sequence>
<dbReference type="EMBL" id="KL197756">
    <property type="protein sequence ID" value="KDQ50693.1"/>
    <property type="molecule type" value="Genomic_DNA"/>
</dbReference>
<evidence type="ECO:0000313" key="2">
    <source>
        <dbReference type="Proteomes" id="UP000027265"/>
    </source>
</evidence>
<gene>
    <name evidence="1" type="ORF">JAAARDRAFT_548991</name>
</gene>
<dbReference type="InParanoid" id="A0A067P714"/>
<dbReference type="InterPro" id="IPR032675">
    <property type="entry name" value="LRR_dom_sf"/>
</dbReference>
<keyword evidence="2" id="KW-1185">Reference proteome</keyword>
<proteinExistence type="predicted"/>
<protein>
    <recommendedName>
        <fullName evidence="3">F-box domain-containing protein</fullName>
    </recommendedName>
</protein>
<evidence type="ECO:0000313" key="1">
    <source>
        <dbReference type="EMBL" id="KDQ50693.1"/>
    </source>
</evidence>
<dbReference type="Proteomes" id="UP000027265">
    <property type="component" value="Unassembled WGS sequence"/>
</dbReference>
<accession>A0A067P714</accession>
<organism evidence="1 2">
    <name type="scientific">Jaapia argillacea MUCL 33604</name>
    <dbReference type="NCBI Taxonomy" id="933084"/>
    <lineage>
        <taxon>Eukaryota</taxon>
        <taxon>Fungi</taxon>
        <taxon>Dikarya</taxon>
        <taxon>Basidiomycota</taxon>
        <taxon>Agaricomycotina</taxon>
        <taxon>Agaricomycetes</taxon>
        <taxon>Agaricomycetidae</taxon>
        <taxon>Jaapiales</taxon>
        <taxon>Jaapiaceae</taxon>
        <taxon>Jaapia</taxon>
    </lineage>
</organism>
<evidence type="ECO:0008006" key="3">
    <source>
        <dbReference type="Google" id="ProtNLM"/>
    </source>
</evidence>
<name>A0A067P714_9AGAM</name>
<dbReference type="HOGENOM" id="CLU_021164_3_0_1"/>
<dbReference type="OrthoDB" id="2631350at2759"/>
<dbReference type="AlphaFoldDB" id="A0A067P714"/>
<dbReference type="Gene3D" id="3.80.10.10">
    <property type="entry name" value="Ribonuclease Inhibitor"/>
    <property type="match status" value="1"/>
</dbReference>
<dbReference type="SUPFAM" id="SSF52047">
    <property type="entry name" value="RNI-like"/>
    <property type="match status" value="1"/>
</dbReference>
<reference evidence="2" key="1">
    <citation type="journal article" date="2014" name="Proc. Natl. Acad. Sci. U.S.A.">
        <title>Extensive sampling of basidiomycete genomes demonstrates inadequacy of the white-rot/brown-rot paradigm for wood decay fungi.</title>
        <authorList>
            <person name="Riley R."/>
            <person name="Salamov A.A."/>
            <person name="Brown D.W."/>
            <person name="Nagy L.G."/>
            <person name="Floudas D."/>
            <person name="Held B.W."/>
            <person name="Levasseur A."/>
            <person name="Lombard V."/>
            <person name="Morin E."/>
            <person name="Otillar R."/>
            <person name="Lindquist E.A."/>
            <person name="Sun H."/>
            <person name="LaButti K.M."/>
            <person name="Schmutz J."/>
            <person name="Jabbour D."/>
            <person name="Luo H."/>
            <person name="Baker S.E."/>
            <person name="Pisabarro A.G."/>
            <person name="Walton J.D."/>
            <person name="Blanchette R.A."/>
            <person name="Henrissat B."/>
            <person name="Martin F."/>
            <person name="Cullen D."/>
            <person name="Hibbett D.S."/>
            <person name="Grigoriev I.V."/>
        </authorList>
    </citation>
    <scope>NUCLEOTIDE SEQUENCE [LARGE SCALE GENOMIC DNA]</scope>
    <source>
        <strain evidence="2">MUCL 33604</strain>
    </source>
</reference>